<evidence type="ECO:0000313" key="3">
    <source>
        <dbReference type="Proteomes" id="UP000316806"/>
    </source>
</evidence>
<reference evidence="2 3" key="1">
    <citation type="journal article" date="2019" name="J. Ind. Microbiol. Biotechnol.">
        <title>The complete genomic sequence of Streptomyces spectabilis NRRL-2792 and identification of secondary metabolite biosynthetic gene clusters.</title>
        <authorList>
            <person name="Sinha A."/>
            <person name="Phillips-Salemka S."/>
            <person name="Niraula T.A."/>
            <person name="Short K.A."/>
            <person name="Niraula N.P."/>
        </authorList>
    </citation>
    <scope>NUCLEOTIDE SEQUENCE [LARGE SCALE GENOMIC DNA]</scope>
    <source>
        <strain evidence="2 3">NRRL 2792</strain>
    </source>
</reference>
<feature type="region of interest" description="Disordered" evidence="1">
    <location>
        <begin position="1"/>
        <end position="68"/>
    </location>
</feature>
<feature type="compositionally biased region" description="Basic and acidic residues" evidence="1">
    <location>
        <begin position="1"/>
        <end position="20"/>
    </location>
</feature>
<feature type="compositionally biased region" description="Basic and acidic residues" evidence="1">
    <location>
        <begin position="49"/>
        <end position="68"/>
    </location>
</feature>
<dbReference type="RefSeq" id="WP_144321539.1">
    <property type="nucleotide sequence ID" value="NZ_CP040916.1"/>
</dbReference>
<dbReference type="Proteomes" id="UP000316806">
    <property type="component" value="Chromosome"/>
</dbReference>
<proteinExistence type="predicted"/>
<dbReference type="AlphaFoldDB" id="A0A516RF89"/>
<evidence type="ECO:0008006" key="4">
    <source>
        <dbReference type="Google" id="ProtNLM"/>
    </source>
</evidence>
<evidence type="ECO:0000256" key="1">
    <source>
        <dbReference type="SAM" id="MobiDB-lite"/>
    </source>
</evidence>
<protein>
    <recommendedName>
        <fullName evidence="4">Scaffolding protein</fullName>
    </recommendedName>
</protein>
<name>A0A516RF89_STRST</name>
<gene>
    <name evidence="2" type="ORF">FH965_30255</name>
</gene>
<accession>A0A516RF89</accession>
<evidence type="ECO:0000313" key="2">
    <source>
        <dbReference type="EMBL" id="QDQ14327.1"/>
    </source>
</evidence>
<sequence>MPEEIKPEETPEAKPDETTEKPQAPVVTPPVPSANKETTPPVPSPEKPAQGRDDATAKTEAAEKEAAEARAKAAALELELNRERMARKYGLPDELMSMLRSDSLEADAKALSQHITHKGSVLGTGGLDPTDNDDPKAEGEALADRLFSANRYF</sequence>
<organism evidence="2 3">
    <name type="scientific">Streptomyces spectabilis</name>
    <dbReference type="NCBI Taxonomy" id="68270"/>
    <lineage>
        <taxon>Bacteria</taxon>
        <taxon>Bacillati</taxon>
        <taxon>Actinomycetota</taxon>
        <taxon>Actinomycetes</taxon>
        <taxon>Kitasatosporales</taxon>
        <taxon>Streptomycetaceae</taxon>
        <taxon>Streptomyces</taxon>
    </lineage>
</organism>
<dbReference type="EMBL" id="CP040916">
    <property type="protein sequence ID" value="QDQ14327.1"/>
    <property type="molecule type" value="Genomic_DNA"/>
</dbReference>